<dbReference type="EMBL" id="JAUJQS010000101">
    <property type="protein sequence ID" value="MDN7570956.1"/>
    <property type="molecule type" value="Genomic_DNA"/>
</dbReference>
<dbReference type="Proteomes" id="UP001172109">
    <property type="component" value="Unassembled WGS sequence"/>
</dbReference>
<name>A0AAP4RBX0_9BURK</name>
<proteinExistence type="predicted"/>
<dbReference type="RefSeq" id="WP_301790550.1">
    <property type="nucleotide sequence ID" value="NZ_JAUJQS010000101.1"/>
</dbReference>
<comment type="caution">
    <text evidence="2">The sequence shown here is derived from an EMBL/GenBank/DDBJ whole genome shotgun (WGS) entry which is preliminary data.</text>
</comment>
<feature type="region of interest" description="Disordered" evidence="1">
    <location>
        <begin position="31"/>
        <end position="57"/>
    </location>
</feature>
<evidence type="ECO:0000256" key="1">
    <source>
        <dbReference type="SAM" id="MobiDB-lite"/>
    </source>
</evidence>
<organism evidence="2 3">
    <name type="scientific">Burkholderia contaminans</name>
    <dbReference type="NCBI Taxonomy" id="488447"/>
    <lineage>
        <taxon>Bacteria</taxon>
        <taxon>Pseudomonadati</taxon>
        <taxon>Pseudomonadota</taxon>
        <taxon>Betaproteobacteria</taxon>
        <taxon>Burkholderiales</taxon>
        <taxon>Burkholderiaceae</taxon>
        <taxon>Burkholderia</taxon>
        <taxon>Burkholderia cepacia complex</taxon>
    </lineage>
</organism>
<accession>A0AAP4RBX0</accession>
<gene>
    <name evidence="2" type="ORF">QZM56_41495</name>
</gene>
<dbReference type="AlphaFoldDB" id="A0AAP4RBX0"/>
<evidence type="ECO:0000313" key="2">
    <source>
        <dbReference type="EMBL" id="MDN7570956.1"/>
    </source>
</evidence>
<protein>
    <submittedName>
        <fullName evidence="2">Uncharacterized protein</fullName>
    </submittedName>
</protein>
<evidence type="ECO:0000313" key="3">
    <source>
        <dbReference type="Proteomes" id="UP001172109"/>
    </source>
</evidence>
<reference evidence="2" key="1">
    <citation type="submission" date="2023-07" db="EMBL/GenBank/DDBJ databases">
        <title>A collection of bacterial strains from the Burkholderia cepacia Research Laboratory and Repository.</title>
        <authorList>
            <person name="Lipuma J."/>
            <person name="Spilker T."/>
            <person name="Caverly L."/>
        </authorList>
    </citation>
    <scope>NUCLEOTIDE SEQUENCE</scope>
    <source>
        <strain evidence="2">AU44979</strain>
    </source>
</reference>
<sequence length="219" mass="23084">MRFRATASGSAAGSADRKSWARPTFADFSDRRDTVTGQLPASGSDPHGSDSACGRSVGHLASPSTIAKIRRQTLADSHARPATVVQATYDRLKPALDVGGRGAAHVGSAGVYPLSQDAIAYAWLLNDASMYLVGTGDNAPERESGSPACIDPLQPLLAGDMRPRPGLPRRLVQAISANILQCAAHCILPSHKPTNVSIWSVYRSESFGADSTVIWPPIP</sequence>